<evidence type="ECO:0000313" key="1">
    <source>
        <dbReference type="EMBL" id="KAF4410537.1"/>
    </source>
</evidence>
<proteinExistence type="predicted"/>
<sequence length="323" mass="35353">MVTSPHEASHRIFQDRPELLTPAFRILGVHLPPKASVTVLSPDATEIRPLERRVDSVLRVEPEDGAPFLLAIEAQGRKDVAKASSWSYYLSYLQAKYGIPALLLVVCQDRPTATWAAGPFDMGLVDWPALTLRPLVLGPANVPVITDPEEAARDLTLAVFSGMTHGSRADPSAILEALATALRALKDRDTATYYTQLLEIGLGDTPARKTWRDMMGLVNFFPGRGTIVEEWYLEGEAKGKAKGEAKGRAEGLAKGLAKGLAEGLAEGRAEAVLRVLEQRRVTVPESVRTRVNSCTDPDALSRMLDRSFTVATADELFEDRDRH</sequence>
<comment type="caution">
    <text evidence="1">The sequence shown here is derived from an EMBL/GenBank/DDBJ whole genome shotgun (WGS) entry which is preliminary data.</text>
</comment>
<dbReference type="RefSeq" id="WP_098753261.1">
    <property type="nucleotide sequence ID" value="NZ_WHPN01000066.1"/>
</dbReference>
<dbReference type="PANTHER" id="PTHR34613:SF1">
    <property type="entry name" value="SLL6017 PROTEIN"/>
    <property type="match status" value="1"/>
</dbReference>
<dbReference type="PANTHER" id="PTHR34613">
    <property type="entry name" value="SLL0800 PROTEIN"/>
    <property type="match status" value="1"/>
</dbReference>
<reference evidence="1 2" key="1">
    <citation type="submission" date="2019-10" db="EMBL/GenBank/DDBJ databases">
        <title>Streptomyces tenebrisbrunneis sp.nov., an endogenous actinomycete isolated from of Lycium ruthenicum.</title>
        <authorList>
            <person name="Ma L."/>
        </authorList>
    </citation>
    <scope>NUCLEOTIDE SEQUENCE [LARGE SCALE GENOMIC DNA]</scope>
    <source>
        <strain evidence="1 2">TRM 66187</strain>
    </source>
</reference>
<name>A0ABQ7FPA2_9ACTN</name>
<gene>
    <name evidence="1" type="ORF">GCU69_03370</name>
</gene>
<accession>A0ABQ7FPA2</accession>
<organism evidence="1 2">
    <name type="scientific">Streptomyces lycii</name>
    <dbReference type="NCBI Taxonomy" id="2654337"/>
    <lineage>
        <taxon>Bacteria</taxon>
        <taxon>Bacillati</taxon>
        <taxon>Actinomycetota</taxon>
        <taxon>Actinomycetes</taxon>
        <taxon>Kitasatosporales</taxon>
        <taxon>Streptomycetaceae</taxon>
        <taxon>Streptomyces</taxon>
    </lineage>
</organism>
<dbReference type="Proteomes" id="UP000621266">
    <property type="component" value="Unassembled WGS sequence"/>
</dbReference>
<protein>
    <recommendedName>
        <fullName evidence="3">Transposase (putative) YhgA-like domain-containing protein</fullName>
    </recommendedName>
</protein>
<evidence type="ECO:0008006" key="3">
    <source>
        <dbReference type="Google" id="ProtNLM"/>
    </source>
</evidence>
<evidence type="ECO:0000313" key="2">
    <source>
        <dbReference type="Proteomes" id="UP000621266"/>
    </source>
</evidence>
<keyword evidence="2" id="KW-1185">Reference proteome</keyword>
<dbReference type="EMBL" id="WHPN01000066">
    <property type="protein sequence ID" value="KAF4410537.1"/>
    <property type="molecule type" value="Genomic_DNA"/>
</dbReference>